<proteinExistence type="predicted"/>
<reference evidence="1 2" key="1">
    <citation type="submission" date="2011-02" db="EMBL/GenBank/DDBJ databases">
        <authorList>
            <person name="Weinstock G."/>
            <person name="Sodergren E."/>
            <person name="Clifton S."/>
            <person name="Fulton L."/>
            <person name="Fulton B."/>
            <person name="Courtney L."/>
            <person name="Fronick C."/>
            <person name="Harrison M."/>
            <person name="Strong C."/>
            <person name="Farmer C."/>
            <person name="Delahaunty K."/>
            <person name="Markovic C."/>
            <person name="Hall O."/>
            <person name="Minx P."/>
            <person name="Tomlinson C."/>
            <person name="Mitreva M."/>
            <person name="Hou S."/>
            <person name="Chen J."/>
            <person name="Wollam A."/>
            <person name="Pepin K.H."/>
            <person name="Johnson M."/>
            <person name="Bhonagiri V."/>
            <person name="Zhang X."/>
            <person name="Suruliraj S."/>
            <person name="Warren W."/>
            <person name="Chinwalla A."/>
            <person name="Mardis E.R."/>
            <person name="Wilson R.K."/>
        </authorList>
    </citation>
    <scope>NUCLEOTIDE SEQUENCE [LARGE SCALE GENOMIC DNA]</scope>
    <source>
        <strain evidence="1 2">YIT 12056</strain>
    </source>
</reference>
<accession>A0ABP2KUJ1</accession>
<keyword evidence="2" id="KW-1185">Reference proteome</keyword>
<dbReference type="EMBL" id="AFBM01000008">
    <property type="protein sequence ID" value="EGF53407.1"/>
    <property type="molecule type" value="Genomic_DNA"/>
</dbReference>
<evidence type="ECO:0000313" key="1">
    <source>
        <dbReference type="EMBL" id="EGF53407.1"/>
    </source>
</evidence>
<gene>
    <name evidence="1" type="ORF">HMPREF9445_00923</name>
</gene>
<name>A0ABP2KUJ1_9BACE</name>
<sequence length="125" mass="14016">MRGDGDFINDIQKMNNLKKLKEDGYSFCLPQKPKIDTGIINKLQCQLICPVEAVIIHVTTVSDYLARGISVVDGNGDLVTSLDNNLEKKLVIVSSDLNLWYALLQSAVKDEEINIETIPGRYMKF</sequence>
<comment type="caution">
    <text evidence="1">The sequence shown here is derived from an EMBL/GenBank/DDBJ whole genome shotgun (WGS) entry which is preliminary data.</text>
</comment>
<protein>
    <submittedName>
        <fullName evidence="1">Uncharacterized protein</fullName>
    </submittedName>
</protein>
<organism evidence="1 2">
    <name type="scientific">Bacteroides clarus YIT 12056</name>
    <dbReference type="NCBI Taxonomy" id="762984"/>
    <lineage>
        <taxon>Bacteria</taxon>
        <taxon>Pseudomonadati</taxon>
        <taxon>Bacteroidota</taxon>
        <taxon>Bacteroidia</taxon>
        <taxon>Bacteroidales</taxon>
        <taxon>Bacteroidaceae</taxon>
        <taxon>Bacteroides</taxon>
    </lineage>
</organism>
<dbReference type="Proteomes" id="UP000010321">
    <property type="component" value="Unassembled WGS sequence"/>
</dbReference>
<evidence type="ECO:0000313" key="2">
    <source>
        <dbReference type="Proteomes" id="UP000010321"/>
    </source>
</evidence>